<keyword evidence="1" id="KW-0175">Coiled coil</keyword>
<accession>A0A4C1T456</accession>
<evidence type="ECO:0000313" key="4">
    <source>
        <dbReference type="Proteomes" id="UP000299102"/>
    </source>
</evidence>
<dbReference type="AlphaFoldDB" id="A0A4C1T456"/>
<evidence type="ECO:0000256" key="2">
    <source>
        <dbReference type="SAM" id="MobiDB-lite"/>
    </source>
</evidence>
<comment type="caution">
    <text evidence="3">The sequence shown here is derived from an EMBL/GenBank/DDBJ whole genome shotgun (WGS) entry which is preliminary data.</text>
</comment>
<organism evidence="3 4">
    <name type="scientific">Eumeta variegata</name>
    <name type="common">Bagworm moth</name>
    <name type="synonym">Eumeta japonica</name>
    <dbReference type="NCBI Taxonomy" id="151549"/>
    <lineage>
        <taxon>Eukaryota</taxon>
        <taxon>Metazoa</taxon>
        <taxon>Ecdysozoa</taxon>
        <taxon>Arthropoda</taxon>
        <taxon>Hexapoda</taxon>
        <taxon>Insecta</taxon>
        <taxon>Pterygota</taxon>
        <taxon>Neoptera</taxon>
        <taxon>Endopterygota</taxon>
        <taxon>Lepidoptera</taxon>
        <taxon>Glossata</taxon>
        <taxon>Ditrysia</taxon>
        <taxon>Tineoidea</taxon>
        <taxon>Psychidae</taxon>
        <taxon>Oiketicinae</taxon>
        <taxon>Eumeta</taxon>
    </lineage>
</organism>
<dbReference type="Proteomes" id="UP000299102">
    <property type="component" value="Unassembled WGS sequence"/>
</dbReference>
<evidence type="ECO:0000313" key="3">
    <source>
        <dbReference type="EMBL" id="GBP09192.1"/>
    </source>
</evidence>
<name>A0A4C1T456_EUMVA</name>
<sequence>MVQLQTQLMTAFRVINDLSDKSDQTVLPALLKTQNTLVSIYDFIENNEGNLRLIELLQEIDYLTPELRELKSMFLLDKQRLNEDQVQELFENVNSAKLFLTEVQEGLMQHDALVQIFMQENQTTVDKLQSTLIEVENKLQSATCNEIKQDEAIQTLSNLLNDVKTNIEKLQSIETTEMEKTDNAAEDLKQTSAEPKMLSEREADKSTKVLQQSEGEIAVKKFSDFEVPQQISEEPELKRDLNSTKKQLAPFIVDVLQLINSTNSYLQSLTASDVQQTISTLANAITKNLKEIQSAIEENEGTAAIEDALFLPLFKSKELISKAMPFETSDETADIESMQDLFENLLQVLKSLPNLLRETTQESIANALEKLTDNDNLQELKNMLQDVTDTSTNQEKRKCIFKLKETIVHTYDGSLKEDFENN</sequence>
<dbReference type="STRING" id="151549.A0A4C1T456"/>
<feature type="coiled-coil region" evidence="1">
    <location>
        <begin position="118"/>
        <end position="173"/>
    </location>
</feature>
<gene>
    <name evidence="3" type="ORF">EVAR_73738_1</name>
</gene>
<reference evidence="3 4" key="1">
    <citation type="journal article" date="2019" name="Commun. Biol.">
        <title>The bagworm genome reveals a unique fibroin gene that provides high tensile strength.</title>
        <authorList>
            <person name="Kono N."/>
            <person name="Nakamura H."/>
            <person name="Ohtoshi R."/>
            <person name="Tomita M."/>
            <person name="Numata K."/>
            <person name="Arakawa K."/>
        </authorList>
    </citation>
    <scope>NUCLEOTIDE SEQUENCE [LARGE SCALE GENOMIC DNA]</scope>
</reference>
<feature type="compositionally biased region" description="Basic and acidic residues" evidence="2">
    <location>
        <begin position="178"/>
        <end position="189"/>
    </location>
</feature>
<evidence type="ECO:0000256" key="1">
    <source>
        <dbReference type="SAM" id="Coils"/>
    </source>
</evidence>
<keyword evidence="4" id="KW-1185">Reference proteome</keyword>
<feature type="region of interest" description="Disordered" evidence="2">
    <location>
        <begin position="178"/>
        <end position="210"/>
    </location>
</feature>
<feature type="compositionally biased region" description="Basic and acidic residues" evidence="2">
    <location>
        <begin position="197"/>
        <end position="207"/>
    </location>
</feature>
<proteinExistence type="predicted"/>
<protein>
    <submittedName>
        <fullName evidence="3">Uncharacterized protein</fullName>
    </submittedName>
</protein>
<dbReference type="EMBL" id="BGZK01004469">
    <property type="protein sequence ID" value="GBP09192.1"/>
    <property type="molecule type" value="Genomic_DNA"/>
</dbReference>